<feature type="binding site" evidence="3">
    <location>
        <begin position="243"/>
        <end position="244"/>
    </location>
    <ligand>
        <name>ATP</name>
        <dbReference type="ChEBI" id="CHEBI:30616"/>
    </ligand>
</feature>
<dbReference type="GO" id="GO:0005524">
    <property type="term" value="F:ATP binding"/>
    <property type="evidence" value="ECO:0007669"/>
    <property type="project" value="UniProtKB-KW"/>
</dbReference>
<dbReference type="Pfam" id="PF21248">
    <property type="entry name" value="SoFic-like_C"/>
    <property type="match status" value="1"/>
</dbReference>
<keyword evidence="1" id="KW-0547">Nucleotide-binding</keyword>
<evidence type="ECO:0000259" key="4">
    <source>
        <dbReference type="PROSITE" id="PS51459"/>
    </source>
</evidence>
<dbReference type="AlphaFoldDB" id="A0A1T5GIL2"/>
<dbReference type="Pfam" id="PF13784">
    <property type="entry name" value="Fic_N"/>
    <property type="match status" value="1"/>
</dbReference>
<sequence length="371" mass="42317">MRRSVALKPTYAIPDLPPPGLIETPSVLKALARAHRYLAELKGRAATIPNQGILIDTLSLQEAKASSEIENIVTTQDELFQLNAFPESAGSPAAKEVARYRDALRYGYDEQRRLDGLLTNNMLIAIFRILKKTDGTFRETPGTALKNEGTGALVYIPPQDAKEVRDEMGALEKFINEDGDGVDLDPLTRMAIVHHQFESIHPFPDGNGRIGRIINVLYLTRCGLLDIPILYLSRYITQNKGEYYRLLQVVRETGEWEEWLLYMLKGVEETAIETLRLVEAIRGLMAETKRRMRTEHPKIYSQDLLNNLFRHPYTRIEFVQEEIGVSRPTATKYLDELAESGMLFKHREGRNNYYINQPLVALFVDREPEAE</sequence>
<feature type="binding site" evidence="1">
    <location>
        <begin position="206"/>
        <end position="212"/>
    </location>
    <ligand>
        <name>ATP</name>
        <dbReference type="ChEBI" id="CHEBI:30616"/>
    </ligand>
</feature>
<dbReference type="InterPro" id="IPR040198">
    <property type="entry name" value="Fido_containing"/>
</dbReference>
<feature type="binding site" evidence="1">
    <location>
        <position position="243"/>
    </location>
    <ligand>
        <name>ATP</name>
        <dbReference type="ChEBI" id="CHEBI:30616"/>
    </ligand>
</feature>
<dbReference type="Gene3D" id="1.10.3290.10">
    <property type="entry name" value="Fido-like domain"/>
    <property type="match status" value="1"/>
</dbReference>
<dbReference type="InterPro" id="IPR003812">
    <property type="entry name" value="Fido"/>
</dbReference>
<dbReference type="OrthoDB" id="9813719at2"/>
<keyword evidence="6" id="KW-1185">Reference proteome</keyword>
<proteinExistence type="predicted"/>
<dbReference type="SUPFAM" id="SSF140931">
    <property type="entry name" value="Fic-like"/>
    <property type="match status" value="1"/>
</dbReference>
<dbReference type="PIRSF" id="PIRSF038925">
    <property type="entry name" value="AMP-prot_trans"/>
    <property type="match status" value="1"/>
</dbReference>
<gene>
    <name evidence="5" type="ORF">SAMN06295937_10792</name>
</gene>
<dbReference type="Pfam" id="PF02661">
    <property type="entry name" value="Fic"/>
    <property type="match status" value="1"/>
</dbReference>
<feature type="binding site" evidence="3">
    <location>
        <begin position="205"/>
        <end position="212"/>
    </location>
    <ligand>
        <name>ATP</name>
        <dbReference type="ChEBI" id="CHEBI:30616"/>
    </ligand>
</feature>
<name>A0A1T5GIL2_9SPHN</name>
<accession>A0A1T5GIL2</accession>
<dbReference type="EMBL" id="FUYP01000079">
    <property type="protein sequence ID" value="SKC08239.1"/>
    <property type="molecule type" value="Genomic_DNA"/>
</dbReference>
<dbReference type="InterPro" id="IPR036597">
    <property type="entry name" value="Fido-like_dom_sf"/>
</dbReference>
<dbReference type="InterPro" id="IPR048770">
    <property type="entry name" value="SoFic-like_C"/>
</dbReference>
<reference evidence="6" key="1">
    <citation type="submission" date="2017-02" db="EMBL/GenBank/DDBJ databases">
        <authorList>
            <person name="Varghese N."/>
            <person name="Submissions S."/>
        </authorList>
    </citation>
    <scope>NUCLEOTIDE SEQUENCE [LARGE SCALE GENOMIC DNA]</scope>
    <source>
        <strain evidence="6">R11H</strain>
    </source>
</reference>
<protein>
    <submittedName>
        <fullName evidence="5">Fic family protein</fullName>
    </submittedName>
</protein>
<dbReference type="InterPro" id="IPR026287">
    <property type="entry name" value="SoFic-like"/>
</dbReference>
<dbReference type="InterPro" id="IPR025758">
    <property type="entry name" value="Fic/DOC_N"/>
</dbReference>
<organism evidence="5 6">
    <name type="scientific">Sphingopyxis flava</name>
    <dbReference type="NCBI Taxonomy" id="1507287"/>
    <lineage>
        <taxon>Bacteria</taxon>
        <taxon>Pseudomonadati</taxon>
        <taxon>Pseudomonadota</taxon>
        <taxon>Alphaproteobacteria</taxon>
        <taxon>Sphingomonadales</taxon>
        <taxon>Sphingomonadaceae</taxon>
        <taxon>Sphingopyxis</taxon>
    </lineage>
</organism>
<feature type="binding site" evidence="1">
    <location>
        <position position="70"/>
    </location>
    <ligand>
        <name>ATP</name>
        <dbReference type="ChEBI" id="CHEBI:30616"/>
    </ligand>
</feature>
<feature type="binding site" evidence="1">
    <location>
        <position position="201"/>
    </location>
    <ligand>
        <name>ATP</name>
        <dbReference type="ChEBI" id="CHEBI:30616"/>
    </ligand>
</feature>
<feature type="active site" evidence="2">
    <location>
        <position position="201"/>
    </location>
</feature>
<dbReference type="PANTHER" id="PTHR13504:SF35">
    <property type="entry name" value="PROTEIN ADENYLYLTRANSFERASE SOFIC"/>
    <property type="match status" value="1"/>
</dbReference>
<evidence type="ECO:0000313" key="5">
    <source>
        <dbReference type="EMBL" id="SKC08239.1"/>
    </source>
</evidence>
<dbReference type="InterPro" id="IPR036390">
    <property type="entry name" value="WH_DNA-bd_sf"/>
</dbReference>
<evidence type="ECO:0000256" key="2">
    <source>
        <dbReference type="PIRSR" id="PIRSR640198-1"/>
    </source>
</evidence>
<dbReference type="PANTHER" id="PTHR13504">
    <property type="entry name" value="FIDO DOMAIN-CONTAINING PROTEIN DDB_G0283145"/>
    <property type="match status" value="1"/>
</dbReference>
<dbReference type="Proteomes" id="UP000190044">
    <property type="component" value="Unassembled WGS sequence"/>
</dbReference>
<dbReference type="PROSITE" id="PS51459">
    <property type="entry name" value="FIDO"/>
    <property type="match status" value="1"/>
</dbReference>
<dbReference type="SUPFAM" id="SSF46785">
    <property type="entry name" value="Winged helix' DNA-binding domain"/>
    <property type="match status" value="1"/>
</dbReference>
<keyword evidence="1" id="KW-0067">ATP-binding</keyword>
<evidence type="ECO:0000256" key="1">
    <source>
        <dbReference type="PIRSR" id="PIRSR038925-1"/>
    </source>
</evidence>
<dbReference type="Gene3D" id="1.10.10.10">
    <property type="entry name" value="Winged helix-like DNA-binding domain superfamily/Winged helix DNA-binding domain"/>
    <property type="match status" value="1"/>
</dbReference>
<evidence type="ECO:0000256" key="3">
    <source>
        <dbReference type="PIRSR" id="PIRSR640198-2"/>
    </source>
</evidence>
<dbReference type="InterPro" id="IPR036388">
    <property type="entry name" value="WH-like_DNA-bd_sf"/>
</dbReference>
<evidence type="ECO:0000313" key="6">
    <source>
        <dbReference type="Proteomes" id="UP000190044"/>
    </source>
</evidence>
<feature type="domain" description="Fido" evidence="4">
    <location>
        <begin position="118"/>
        <end position="265"/>
    </location>
</feature>